<reference evidence="2" key="1">
    <citation type="submission" date="2017-09" db="EMBL/GenBank/DDBJ databases">
        <authorList>
            <person name="Regsiter A."/>
            <person name="William W."/>
        </authorList>
    </citation>
    <scope>NUCLEOTIDE SEQUENCE [LARGE SCALE GENOMIC DNA]</scope>
    <source>
        <strain evidence="2">500-1</strain>
    </source>
</reference>
<dbReference type="Proteomes" id="UP000219215">
    <property type="component" value="Chromosome DPRO"/>
</dbReference>
<name>A0A2C8F989_9BACT</name>
<dbReference type="OrthoDB" id="5397147at2"/>
<keyword evidence="2" id="KW-1185">Reference proteome</keyword>
<accession>A0A2C8F989</accession>
<dbReference type="Gene3D" id="3.30.2310.20">
    <property type="entry name" value="RelE-like"/>
    <property type="match status" value="1"/>
</dbReference>
<organism evidence="1 2">
    <name type="scientific">Pseudodesulfovibrio profundus</name>
    <dbReference type="NCBI Taxonomy" id="57320"/>
    <lineage>
        <taxon>Bacteria</taxon>
        <taxon>Pseudomonadati</taxon>
        <taxon>Thermodesulfobacteriota</taxon>
        <taxon>Desulfovibrionia</taxon>
        <taxon>Desulfovibrionales</taxon>
        <taxon>Desulfovibrionaceae</taxon>
    </lineage>
</organism>
<evidence type="ECO:0000313" key="1">
    <source>
        <dbReference type="EMBL" id="SOB58981.1"/>
    </source>
</evidence>
<dbReference type="InterPro" id="IPR035093">
    <property type="entry name" value="RelE/ParE_toxin_dom_sf"/>
</dbReference>
<dbReference type="EMBL" id="LT907975">
    <property type="protein sequence ID" value="SOB58981.1"/>
    <property type="molecule type" value="Genomic_DNA"/>
</dbReference>
<dbReference type="SUPFAM" id="SSF143011">
    <property type="entry name" value="RelE-like"/>
    <property type="match status" value="1"/>
</dbReference>
<dbReference type="KEGG" id="pprf:DPRO_2077"/>
<dbReference type="RefSeq" id="WP_097011928.1">
    <property type="nucleotide sequence ID" value="NZ_LT907975.1"/>
</dbReference>
<sequence length="98" mass="11437">MDWTVKFTGKAKKQKEKLPERFQDALDFLVADIEQSGPVVPTWPNYGKLKGKPDYYHCHLNKGKPRYVAVWKLTDKSIQLVEIRYVGTHEKADYGKIR</sequence>
<protein>
    <submittedName>
        <fullName evidence="1">Toxin-antitoxin system, toxin component, RelE family</fullName>
    </submittedName>
</protein>
<dbReference type="AlphaFoldDB" id="A0A2C8F989"/>
<proteinExistence type="predicted"/>
<evidence type="ECO:0000313" key="2">
    <source>
        <dbReference type="Proteomes" id="UP000219215"/>
    </source>
</evidence>
<gene>
    <name evidence="1" type="ORF">DPRO_2077</name>
</gene>